<accession>A0A0G0BMF9</accession>
<dbReference type="Proteomes" id="UP000033866">
    <property type="component" value="Unassembled WGS sequence"/>
</dbReference>
<sequence>MGNTTTLLIKEIIDTFPKNMTEIGRVKSMHVNVVSTLSFKNFDLIFSKHLGKKSKPITDAKEKRKPTSYIKKGLKKINMVIQSINVAPLLLSLPSNRAKRERVVILDALTNED</sequence>
<comment type="caution">
    <text evidence="1">The sequence shown here is derived from an EMBL/GenBank/DDBJ whole genome shotgun (WGS) entry which is preliminary data.</text>
</comment>
<reference evidence="1 2" key="1">
    <citation type="journal article" date="2015" name="Nature">
        <title>rRNA introns, odd ribosomes, and small enigmatic genomes across a large radiation of phyla.</title>
        <authorList>
            <person name="Brown C.T."/>
            <person name="Hug L.A."/>
            <person name="Thomas B.C."/>
            <person name="Sharon I."/>
            <person name="Castelle C.J."/>
            <person name="Singh A."/>
            <person name="Wilkins M.J."/>
            <person name="Williams K.H."/>
            <person name="Banfield J.F."/>
        </authorList>
    </citation>
    <scope>NUCLEOTIDE SEQUENCE [LARGE SCALE GENOMIC DNA]</scope>
</reference>
<organism evidence="1 2">
    <name type="scientific">candidate division WS6 bacterium GW2011_GWE1_34_7</name>
    <dbReference type="NCBI Taxonomy" id="1619093"/>
    <lineage>
        <taxon>Bacteria</taxon>
        <taxon>Candidatus Dojkabacteria</taxon>
    </lineage>
</organism>
<dbReference type="AlphaFoldDB" id="A0A0G0BMF9"/>
<evidence type="ECO:0000313" key="1">
    <source>
        <dbReference type="EMBL" id="KKP64856.1"/>
    </source>
</evidence>
<feature type="non-terminal residue" evidence="1">
    <location>
        <position position="113"/>
    </location>
</feature>
<proteinExistence type="predicted"/>
<protein>
    <submittedName>
        <fullName evidence="1">Uncharacterized protein</fullName>
    </submittedName>
</protein>
<dbReference type="EMBL" id="LBPV01000038">
    <property type="protein sequence ID" value="KKP64856.1"/>
    <property type="molecule type" value="Genomic_DNA"/>
</dbReference>
<gene>
    <name evidence="1" type="ORF">UR61_C0038G0001</name>
</gene>
<evidence type="ECO:0000313" key="2">
    <source>
        <dbReference type="Proteomes" id="UP000033866"/>
    </source>
</evidence>
<name>A0A0G0BMF9_9BACT</name>